<protein>
    <submittedName>
        <fullName evidence="2">Uncharacterized protein</fullName>
    </submittedName>
</protein>
<keyword evidence="1" id="KW-0472">Membrane</keyword>
<dbReference type="AlphaFoldDB" id="A0A7Y6A1C1"/>
<gene>
    <name evidence="2" type="ORF">HP550_11465</name>
</gene>
<feature type="transmembrane region" description="Helical" evidence="1">
    <location>
        <begin position="96"/>
        <end position="117"/>
    </location>
</feature>
<evidence type="ECO:0000313" key="3">
    <source>
        <dbReference type="Proteomes" id="UP000565724"/>
    </source>
</evidence>
<comment type="caution">
    <text evidence="2">The sequence shown here is derived from an EMBL/GenBank/DDBJ whole genome shotgun (WGS) entry which is preliminary data.</text>
</comment>
<dbReference type="Proteomes" id="UP000565724">
    <property type="component" value="Unassembled WGS sequence"/>
</dbReference>
<feature type="transmembrane region" description="Helical" evidence="1">
    <location>
        <begin position="158"/>
        <end position="178"/>
    </location>
</feature>
<keyword evidence="1" id="KW-0812">Transmembrane</keyword>
<organism evidence="2 3">
    <name type="scientific">Cellulomonas humilata</name>
    <dbReference type="NCBI Taxonomy" id="144055"/>
    <lineage>
        <taxon>Bacteria</taxon>
        <taxon>Bacillati</taxon>
        <taxon>Actinomycetota</taxon>
        <taxon>Actinomycetes</taxon>
        <taxon>Micrococcales</taxon>
        <taxon>Cellulomonadaceae</taxon>
        <taxon>Cellulomonas</taxon>
    </lineage>
</organism>
<reference evidence="2 3" key="1">
    <citation type="submission" date="2020-05" db="EMBL/GenBank/DDBJ databases">
        <title>Genome Sequencing of Type Strains.</title>
        <authorList>
            <person name="Lemaire J.F."/>
            <person name="Inderbitzin P."/>
            <person name="Gregorio O.A."/>
            <person name="Collins S.B."/>
            <person name="Wespe N."/>
            <person name="Knight-Connoni V."/>
        </authorList>
    </citation>
    <scope>NUCLEOTIDE SEQUENCE [LARGE SCALE GENOMIC DNA]</scope>
    <source>
        <strain evidence="2 3">ATCC 25174</strain>
    </source>
</reference>
<accession>A0A7Y6A1C1</accession>
<keyword evidence="1" id="KW-1133">Transmembrane helix</keyword>
<proteinExistence type="predicted"/>
<name>A0A7Y6A1C1_9CELL</name>
<feature type="transmembrane region" description="Helical" evidence="1">
    <location>
        <begin position="70"/>
        <end position="89"/>
    </location>
</feature>
<evidence type="ECO:0000256" key="1">
    <source>
        <dbReference type="SAM" id="Phobius"/>
    </source>
</evidence>
<dbReference type="EMBL" id="JABMCI010000065">
    <property type="protein sequence ID" value="NUU17866.1"/>
    <property type="molecule type" value="Genomic_DNA"/>
</dbReference>
<dbReference type="RefSeq" id="WP_175347825.1">
    <property type="nucleotide sequence ID" value="NZ_JABMCI010000065.1"/>
</dbReference>
<sequence length="234" mass="23901">MVLRVLRVVTGVLLGVSGALMYAASGQRWGGACPWVGGVDDTLCALRQDHLYDFLAPTLPWEPVGAAAQLAGWSLLVLALASVPLPWALLGRRPGIASAVALLCAVLAIGAVGIAIVRSGLTGSVVEPVGADVTLFVWALVPPVLLVRFAVASRGWPLGAAVTLILATPLVASFSYAIGPFDAQPWWEAVSGLLTATAGLCLLGAAAFSGRSVTPERRVVHASAALAGGEHDLG</sequence>
<feature type="transmembrane region" description="Helical" evidence="1">
    <location>
        <begin position="190"/>
        <end position="208"/>
    </location>
</feature>
<keyword evidence="3" id="KW-1185">Reference proteome</keyword>
<feature type="transmembrane region" description="Helical" evidence="1">
    <location>
        <begin position="129"/>
        <end position="151"/>
    </location>
</feature>
<evidence type="ECO:0000313" key="2">
    <source>
        <dbReference type="EMBL" id="NUU17866.1"/>
    </source>
</evidence>